<feature type="domain" description="Ig-like" evidence="3">
    <location>
        <begin position="28"/>
        <end position="121"/>
    </location>
</feature>
<feature type="domain" description="Fibronectin type-III" evidence="4">
    <location>
        <begin position="439"/>
        <end position="540"/>
    </location>
</feature>
<proteinExistence type="predicted"/>
<accession>A0A6V7WY28</accession>
<dbReference type="CDD" id="cd00096">
    <property type="entry name" value="Ig"/>
    <property type="match status" value="1"/>
</dbReference>
<evidence type="ECO:0000313" key="5">
    <source>
        <dbReference type="EMBL" id="CAD2191912.1"/>
    </source>
</evidence>
<dbReference type="CDD" id="cd00063">
    <property type="entry name" value="FN3"/>
    <property type="match status" value="4"/>
</dbReference>
<dbReference type="InterPro" id="IPR013783">
    <property type="entry name" value="Ig-like_fold"/>
</dbReference>
<keyword evidence="2" id="KW-0472">Membrane</keyword>
<dbReference type="InterPro" id="IPR003599">
    <property type="entry name" value="Ig_sub"/>
</dbReference>
<organism evidence="5 6">
    <name type="scientific">Meloidogyne enterolobii</name>
    <name type="common">Root-knot nematode worm</name>
    <name type="synonym">Meloidogyne mayaguensis</name>
    <dbReference type="NCBI Taxonomy" id="390850"/>
    <lineage>
        <taxon>Eukaryota</taxon>
        <taxon>Metazoa</taxon>
        <taxon>Ecdysozoa</taxon>
        <taxon>Nematoda</taxon>
        <taxon>Chromadorea</taxon>
        <taxon>Rhabditida</taxon>
        <taxon>Tylenchina</taxon>
        <taxon>Tylenchomorpha</taxon>
        <taxon>Tylenchoidea</taxon>
        <taxon>Meloidogynidae</taxon>
        <taxon>Meloidogyninae</taxon>
        <taxon>Meloidogyne</taxon>
    </lineage>
</organism>
<feature type="transmembrane region" description="Helical" evidence="2">
    <location>
        <begin position="7"/>
        <end position="22"/>
    </location>
</feature>
<dbReference type="PROSITE" id="PS50853">
    <property type="entry name" value="FN3"/>
    <property type="match status" value="4"/>
</dbReference>
<dbReference type="Pfam" id="PF00041">
    <property type="entry name" value="fn3"/>
    <property type="match status" value="2"/>
</dbReference>
<feature type="domain" description="Ig-like" evidence="3">
    <location>
        <begin position="226"/>
        <end position="315"/>
    </location>
</feature>
<keyword evidence="1" id="KW-0677">Repeat</keyword>
<dbReference type="SMART" id="SM00408">
    <property type="entry name" value="IGc2"/>
    <property type="match status" value="3"/>
</dbReference>
<dbReference type="PROSITE" id="PS50835">
    <property type="entry name" value="IG_LIKE"/>
    <property type="match status" value="3"/>
</dbReference>
<evidence type="ECO:0000313" key="6">
    <source>
        <dbReference type="Proteomes" id="UP000580250"/>
    </source>
</evidence>
<evidence type="ECO:0000256" key="1">
    <source>
        <dbReference type="ARBA" id="ARBA00022737"/>
    </source>
</evidence>
<dbReference type="InterPro" id="IPR007110">
    <property type="entry name" value="Ig-like_dom"/>
</dbReference>
<keyword evidence="2" id="KW-0812">Transmembrane</keyword>
<name>A0A6V7WY28_MELEN</name>
<dbReference type="Proteomes" id="UP000580250">
    <property type="component" value="Unassembled WGS sequence"/>
</dbReference>
<dbReference type="PANTHER" id="PTHR13817:SF175">
    <property type="entry name" value="IG-LIKE AND FIBRONECTIN TYPE-III DOMAIN-CONTAINING PROTEIN C27B7.7"/>
    <property type="match status" value="1"/>
</dbReference>
<dbReference type="AlphaFoldDB" id="A0A6V7WY28"/>
<keyword evidence="2" id="KW-1133">Transmembrane helix</keyword>
<feature type="domain" description="Fibronectin type-III" evidence="4">
    <location>
        <begin position="321"/>
        <end position="432"/>
    </location>
</feature>
<evidence type="ECO:0000259" key="3">
    <source>
        <dbReference type="PROSITE" id="PS50835"/>
    </source>
</evidence>
<dbReference type="OrthoDB" id="6244967at2759"/>
<dbReference type="InterPro" id="IPR036179">
    <property type="entry name" value="Ig-like_dom_sf"/>
</dbReference>
<dbReference type="InterPro" id="IPR003961">
    <property type="entry name" value="FN3_dom"/>
</dbReference>
<dbReference type="InterPro" id="IPR003598">
    <property type="entry name" value="Ig_sub2"/>
</dbReference>
<comment type="caution">
    <text evidence="5">The sequence shown here is derived from an EMBL/GenBank/DDBJ whole genome shotgun (WGS) entry which is preliminary data.</text>
</comment>
<feature type="domain" description="Fibronectin type-III" evidence="4">
    <location>
        <begin position="545"/>
        <end position="639"/>
    </location>
</feature>
<dbReference type="SMART" id="SM00060">
    <property type="entry name" value="FN3"/>
    <property type="match status" value="5"/>
</dbReference>
<dbReference type="SMART" id="SM00409">
    <property type="entry name" value="IG"/>
    <property type="match status" value="3"/>
</dbReference>
<dbReference type="SUPFAM" id="SSF48726">
    <property type="entry name" value="Immunoglobulin"/>
    <property type="match status" value="3"/>
</dbReference>
<feature type="transmembrane region" description="Helical" evidence="2">
    <location>
        <begin position="839"/>
        <end position="862"/>
    </location>
</feature>
<protein>
    <submittedName>
        <fullName evidence="5">Uncharacterized protein</fullName>
    </submittedName>
</protein>
<feature type="domain" description="Ig-like" evidence="3">
    <location>
        <begin position="127"/>
        <end position="212"/>
    </location>
</feature>
<dbReference type="SUPFAM" id="SSF49265">
    <property type="entry name" value="Fibronectin type III"/>
    <property type="match status" value="2"/>
</dbReference>
<dbReference type="InterPro" id="IPR036116">
    <property type="entry name" value="FN3_sf"/>
</dbReference>
<evidence type="ECO:0000259" key="4">
    <source>
        <dbReference type="PROSITE" id="PS50853"/>
    </source>
</evidence>
<evidence type="ECO:0000256" key="2">
    <source>
        <dbReference type="SAM" id="Phobius"/>
    </source>
</evidence>
<feature type="domain" description="Fibronectin type-III" evidence="4">
    <location>
        <begin position="643"/>
        <end position="739"/>
    </location>
</feature>
<dbReference type="InterPro" id="IPR050964">
    <property type="entry name" value="Striated_Muscle_Regulatory"/>
</dbReference>
<dbReference type="Pfam" id="PF13927">
    <property type="entry name" value="Ig_3"/>
    <property type="match status" value="2"/>
</dbReference>
<dbReference type="Gene3D" id="2.60.40.10">
    <property type="entry name" value="Immunoglobulins"/>
    <property type="match status" value="7"/>
</dbReference>
<gene>
    <name evidence="5" type="ORF">MENT_LOCUS44772</name>
</gene>
<sequence length="932" mass="106690">MKEINILINYLIFFFIFLIKIIKSESPPKWEWEPPAIIEMPEDSSVDLHCPVRGRPSPIIRWSFNSIPFYELSDDYNNRRIQLNEGRLLRINSLKRDLDTGLYQCNATNIGGYLDSSTYLNVLAFAPRFRHSSQRVWKVLRDSSVDLNCDVEAAPIAEVQWVDANDTNILPVPGKLEIFPNFTLRLHSLSSSDDGFYYCNVSNKYGLNRALNRLEVFTPTFFAEIPQPSRITLDANSPNSDHLELRCKAIADNRLSIDYIWTKNGSPIKNEENNKIIIEEDGTSILRLFHLNGHNTGHLECSAVTEVDVKSAAIDLFVRDVPERPELMRVDCSSGRHALLVWKRPSINILNNELPLTAFIVEAKTDQNSENWEKVFEEYLGGEEETATGPRILHKTAIPLRPWANYTFRLFAVNSHGSSQPSQPMPTSPLECSSPLDVPFQNPLGVTAAGTEPDNLIISWQPLPRDRWNAPGLRYLVRYRRLDTKDGDWNEFLVEDPFANQTIIREQPTFRPYQVQIRAINSLGFSALEPTIVEGWSGEDVPTESPLNLRLSEHHNYSFVTLEWEPIENSSIRGHFRGYRIDYWMNIHPIIVHSLYSTSNSQLIGGLEALQYYTAKVHLLNNRFESKPSNLLEFKTIEGIPSKVHNLRVHSVGSRSVLVTWQPPLHPNGNLRGYFITFQNGLTDHIEETYVLHRQQFYLHEQLKPNTPYRISVWAETGGGEGPRLWRNTKTWPFRSPDSPLFSVRTQTKLINSILINWLPINSGVGMRMNFNDEWKLSEWITLPQTSLELKNLKEDTDYIIIGISREIGASLSYSKPLTIKTENYRMISLFNKERIRSAAWFLSVLIVSVIVLSIVCAMCALSQRNSGGLVGVVNGIKLREKRFGPAFRIDNLNRDDLSSEEGSSSSSNYLIMKPRNVKKDESKNERNNFIE</sequence>
<dbReference type="PANTHER" id="PTHR13817">
    <property type="entry name" value="TITIN"/>
    <property type="match status" value="1"/>
</dbReference>
<dbReference type="EMBL" id="CAJEWN010000909">
    <property type="protein sequence ID" value="CAD2191912.1"/>
    <property type="molecule type" value="Genomic_DNA"/>
</dbReference>
<reference evidence="5 6" key="1">
    <citation type="submission" date="2020-08" db="EMBL/GenBank/DDBJ databases">
        <authorList>
            <person name="Koutsovoulos G."/>
            <person name="Danchin GJ E."/>
        </authorList>
    </citation>
    <scope>NUCLEOTIDE SEQUENCE [LARGE SCALE GENOMIC DNA]</scope>
</reference>